<dbReference type="PROSITE" id="PS50887">
    <property type="entry name" value="GGDEF"/>
    <property type="match status" value="1"/>
</dbReference>
<protein>
    <submittedName>
        <fullName evidence="5">Bifunctional diguanylate cyclase/phosphodiesterase</fullName>
    </submittedName>
</protein>
<evidence type="ECO:0000256" key="2">
    <source>
        <dbReference type="SAM" id="Phobius"/>
    </source>
</evidence>
<evidence type="ECO:0000313" key="5">
    <source>
        <dbReference type="EMBL" id="MFC3681567.1"/>
    </source>
</evidence>
<dbReference type="Proteomes" id="UP001595722">
    <property type="component" value="Unassembled WGS sequence"/>
</dbReference>
<dbReference type="InterPro" id="IPR043128">
    <property type="entry name" value="Rev_trsase/Diguanyl_cyclase"/>
</dbReference>
<dbReference type="InterPro" id="IPR035919">
    <property type="entry name" value="EAL_sf"/>
</dbReference>
<dbReference type="SMART" id="SM00267">
    <property type="entry name" value="GGDEF"/>
    <property type="match status" value="1"/>
</dbReference>
<dbReference type="InterPro" id="IPR000160">
    <property type="entry name" value="GGDEF_dom"/>
</dbReference>
<feature type="domain" description="EAL" evidence="3">
    <location>
        <begin position="503"/>
        <end position="756"/>
    </location>
</feature>
<dbReference type="SMART" id="SM00052">
    <property type="entry name" value="EAL"/>
    <property type="match status" value="1"/>
</dbReference>
<feature type="compositionally biased region" description="Polar residues" evidence="1">
    <location>
        <begin position="766"/>
        <end position="781"/>
    </location>
</feature>
<gene>
    <name evidence="5" type="ORF">ACFOMG_15790</name>
</gene>
<dbReference type="InterPro" id="IPR001633">
    <property type="entry name" value="EAL_dom"/>
</dbReference>
<dbReference type="CDD" id="cd12914">
    <property type="entry name" value="PDC1_DGC_like"/>
    <property type="match status" value="1"/>
</dbReference>
<dbReference type="CDD" id="cd01949">
    <property type="entry name" value="GGDEF"/>
    <property type="match status" value="1"/>
</dbReference>
<dbReference type="SUPFAM" id="SSF141868">
    <property type="entry name" value="EAL domain-like"/>
    <property type="match status" value="1"/>
</dbReference>
<dbReference type="Gene3D" id="3.20.20.450">
    <property type="entry name" value="EAL domain"/>
    <property type="match status" value="1"/>
</dbReference>
<dbReference type="SUPFAM" id="SSF55073">
    <property type="entry name" value="Nucleotide cyclase"/>
    <property type="match status" value="1"/>
</dbReference>
<reference evidence="6" key="1">
    <citation type="journal article" date="2019" name="Int. J. Syst. Evol. Microbiol.">
        <title>The Global Catalogue of Microorganisms (GCM) 10K type strain sequencing project: providing services to taxonomists for standard genome sequencing and annotation.</title>
        <authorList>
            <consortium name="The Broad Institute Genomics Platform"/>
            <consortium name="The Broad Institute Genome Sequencing Center for Infectious Disease"/>
            <person name="Wu L."/>
            <person name="Ma J."/>
        </authorList>
    </citation>
    <scope>NUCLEOTIDE SEQUENCE [LARGE SCALE GENOMIC DNA]</scope>
    <source>
        <strain evidence="6">KCTC 42424</strain>
    </source>
</reference>
<dbReference type="PANTHER" id="PTHR33121">
    <property type="entry name" value="CYCLIC DI-GMP PHOSPHODIESTERASE PDEF"/>
    <property type="match status" value="1"/>
</dbReference>
<dbReference type="RefSeq" id="WP_376868044.1">
    <property type="nucleotide sequence ID" value="NZ_JBHRYB010000015.1"/>
</dbReference>
<dbReference type="PROSITE" id="PS50883">
    <property type="entry name" value="EAL"/>
    <property type="match status" value="1"/>
</dbReference>
<dbReference type="Gene3D" id="3.30.450.20">
    <property type="entry name" value="PAS domain"/>
    <property type="match status" value="1"/>
</dbReference>
<keyword evidence="2" id="KW-1133">Transmembrane helix</keyword>
<name>A0ABV7VXX4_9GAMM</name>
<dbReference type="Gene3D" id="3.30.70.270">
    <property type="match status" value="1"/>
</dbReference>
<dbReference type="PANTHER" id="PTHR33121:SF70">
    <property type="entry name" value="SIGNALING PROTEIN YKOW"/>
    <property type="match status" value="1"/>
</dbReference>
<sequence length="796" mass="90417">MAHLRKNIWIIYLLFLIGSSVLAGIITQVRWQGIVADQEMLHIHRAEQVSSAVHAVLVSQEMMLDVLGQQLLKLDTEVEQVRSPRLLDELLQVNPSLVGFGLARPDGQLMLVDSGQKRALLPNLLQQPESRDSFRQTLTEPGMVLGRTYFQQAIGDWLIPIRKALRNDQGEVVAVMTAGINILGSSRLLHKDLHYSATDEVSLVRAADHYLQYHSSEVNQPEQRYMQPLNPARLQAAFQALEKTSGRSLQDIRQLQQATAYIRAEPQGKRIEAAVYEPRYRLWVMSSVSMDEVVAQFIPLLTTYTVIFILVQGLVFLLFRSIARAEQRTLEKLEYQASHDPLTRLPNRQFLIERTDDLTRGSQEFSLLFIDVDNFKGINDNFGHDYGDQLLIQMGQKLQRQLEPSDILVRLGGDEFVVVTFISDEMSLQHKAFKLLALVSDGYWVHGLQFHTGASIGIARFPEHGRNLNELLRAADVAMHKAKQEKNSVELYRREVNDVYLRNYRIEQLLRGAVSQNELYMQYQPQVDRRGHLIGVEALLRWQSPEMGFIPPDQFIAIAESSGLMPLLGEFVINRTLQEMRSLQDQLDQSFSVAINISVRQLMQANFASLLTQQVTAGGFQPQQIVLEITENLFIEDMNNVSKVVIDLRNRGFNISLDDFGTGYSSLSVLQKLPIDELKVDKSFVDYIDRDEKARKMIKNIIAIGKNYGMSVLAEGVESEHQMRMLQNFGCDYFQGYWFARPLAVEDLRRYVLQNNKQFNDAKPFNASQPFNDSPGSSSVTAVPGSDPASDTQSDE</sequence>
<feature type="transmembrane region" description="Helical" evidence="2">
    <location>
        <begin position="297"/>
        <end position="319"/>
    </location>
</feature>
<evidence type="ECO:0000313" key="6">
    <source>
        <dbReference type="Proteomes" id="UP001595722"/>
    </source>
</evidence>
<feature type="region of interest" description="Disordered" evidence="1">
    <location>
        <begin position="761"/>
        <end position="796"/>
    </location>
</feature>
<keyword evidence="2" id="KW-0812">Transmembrane</keyword>
<evidence type="ECO:0000259" key="3">
    <source>
        <dbReference type="PROSITE" id="PS50883"/>
    </source>
</evidence>
<comment type="caution">
    <text evidence="5">The sequence shown here is derived from an EMBL/GenBank/DDBJ whole genome shotgun (WGS) entry which is preliminary data.</text>
</comment>
<feature type="domain" description="GGDEF" evidence="4">
    <location>
        <begin position="363"/>
        <end position="494"/>
    </location>
</feature>
<dbReference type="InterPro" id="IPR050706">
    <property type="entry name" value="Cyclic-di-GMP_PDE-like"/>
</dbReference>
<evidence type="ECO:0000259" key="4">
    <source>
        <dbReference type="PROSITE" id="PS50887"/>
    </source>
</evidence>
<dbReference type="NCBIfam" id="TIGR00254">
    <property type="entry name" value="GGDEF"/>
    <property type="match status" value="1"/>
</dbReference>
<evidence type="ECO:0000256" key="1">
    <source>
        <dbReference type="SAM" id="MobiDB-lite"/>
    </source>
</evidence>
<accession>A0ABV7VXX4</accession>
<dbReference type="EMBL" id="JBHRYB010000015">
    <property type="protein sequence ID" value="MFC3681567.1"/>
    <property type="molecule type" value="Genomic_DNA"/>
</dbReference>
<proteinExistence type="predicted"/>
<dbReference type="CDD" id="cd01948">
    <property type="entry name" value="EAL"/>
    <property type="match status" value="1"/>
</dbReference>
<dbReference type="InterPro" id="IPR029787">
    <property type="entry name" value="Nucleotide_cyclase"/>
</dbReference>
<dbReference type="Pfam" id="PF00990">
    <property type="entry name" value="GGDEF"/>
    <property type="match status" value="1"/>
</dbReference>
<keyword evidence="6" id="KW-1185">Reference proteome</keyword>
<organism evidence="5 6">
    <name type="scientific">Bacterioplanoides pacificum</name>
    <dbReference type="NCBI Taxonomy" id="1171596"/>
    <lineage>
        <taxon>Bacteria</taxon>
        <taxon>Pseudomonadati</taxon>
        <taxon>Pseudomonadota</taxon>
        <taxon>Gammaproteobacteria</taxon>
        <taxon>Oceanospirillales</taxon>
        <taxon>Oceanospirillaceae</taxon>
        <taxon>Bacterioplanoides</taxon>
    </lineage>
</organism>
<dbReference type="Pfam" id="PF00563">
    <property type="entry name" value="EAL"/>
    <property type="match status" value="1"/>
</dbReference>
<keyword evidence="2" id="KW-0472">Membrane</keyword>